<sequence length="128" mass="14617">MSTEPLSRREREILDILFRLRGGSAAEVRAEMSEPPSDSAVRTILGLLCDKGHARRRKEGRKYLYAPGTSPGRAKRRALSHLVRTFFGGSKEDAFAYWIDEEAGQLSDEELDRLAERIQQARKSRRQK</sequence>
<reference evidence="5 6" key="1">
    <citation type="submission" date="2019-02" db="EMBL/GenBank/DDBJ databases">
        <title>Deep-cultivation of Planctomycetes and their phenomic and genomic characterization uncovers novel biology.</title>
        <authorList>
            <person name="Wiegand S."/>
            <person name="Jogler M."/>
            <person name="Boedeker C."/>
            <person name="Pinto D."/>
            <person name="Vollmers J."/>
            <person name="Rivas-Marin E."/>
            <person name="Kohn T."/>
            <person name="Peeters S.H."/>
            <person name="Heuer A."/>
            <person name="Rast P."/>
            <person name="Oberbeckmann S."/>
            <person name="Bunk B."/>
            <person name="Jeske O."/>
            <person name="Meyerdierks A."/>
            <person name="Storesund J.E."/>
            <person name="Kallscheuer N."/>
            <person name="Luecker S."/>
            <person name="Lage O.M."/>
            <person name="Pohl T."/>
            <person name="Merkel B.J."/>
            <person name="Hornburger P."/>
            <person name="Mueller R.-W."/>
            <person name="Bruemmer F."/>
            <person name="Labrenz M."/>
            <person name="Spormann A.M."/>
            <person name="Op den Camp H."/>
            <person name="Overmann J."/>
            <person name="Amann R."/>
            <person name="Jetten M.S.M."/>
            <person name="Mascher T."/>
            <person name="Medema M.H."/>
            <person name="Devos D.P."/>
            <person name="Kaster A.-K."/>
            <person name="Ovreas L."/>
            <person name="Rohde M."/>
            <person name="Galperin M.Y."/>
            <person name="Jogler C."/>
        </authorList>
    </citation>
    <scope>NUCLEOTIDE SEQUENCE [LARGE SCALE GENOMIC DNA]</scope>
    <source>
        <strain evidence="5 6">Poly30</strain>
    </source>
</reference>
<organism evidence="5 6">
    <name type="scientific">Saltatorellus ferox</name>
    <dbReference type="NCBI Taxonomy" id="2528018"/>
    <lineage>
        <taxon>Bacteria</taxon>
        <taxon>Pseudomonadati</taxon>
        <taxon>Planctomycetota</taxon>
        <taxon>Planctomycetia</taxon>
        <taxon>Planctomycetia incertae sedis</taxon>
        <taxon>Saltatorellus</taxon>
    </lineage>
</organism>
<dbReference type="Pfam" id="PF03965">
    <property type="entry name" value="Penicillinase_R"/>
    <property type="match status" value="1"/>
</dbReference>
<keyword evidence="3" id="KW-0238">DNA-binding</keyword>
<keyword evidence="4" id="KW-0804">Transcription</keyword>
<proteinExistence type="inferred from homology"/>
<gene>
    <name evidence="5" type="ORF">Poly30_37060</name>
</gene>
<evidence type="ECO:0000256" key="3">
    <source>
        <dbReference type="ARBA" id="ARBA00023125"/>
    </source>
</evidence>
<evidence type="ECO:0000313" key="5">
    <source>
        <dbReference type="EMBL" id="QDV08170.1"/>
    </source>
</evidence>
<evidence type="ECO:0000313" key="6">
    <source>
        <dbReference type="Proteomes" id="UP000320390"/>
    </source>
</evidence>
<evidence type="ECO:0000256" key="2">
    <source>
        <dbReference type="ARBA" id="ARBA00023015"/>
    </source>
</evidence>
<dbReference type="InterPro" id="IPR036388">
    <property type="entry name" value="WH-like_DNA-bd_sf"/>
</dbReference>
<keyword evidence="6" id="KW-1185">Reference proteome</keyword>
<keyword evidence="2" id="KW-0805">Transcription regulation</keyword>
<evidence type="ECO:0000256" key="1">
    <source>
        <dbReference type="ARBA" id="ARBA00011046"/>
    </source>
</evidence>
<accession>A0A518EVQ3</accession>
<dbReference type="RefSeq" id="WP_145200356.1">
    <property type="nucleotide sequence ID" value="NZ_CP036434.1"/>
</dbReference>
<dbReference type="AlphaFoldDB" id="A0A518EVQ3"/>
<dbReference type="Proteomes" id="UP000320390">
    <property type="component" value="Chromosome"/>
</dbReference>
<dbReference type="SUPFAM" id="SSF46785">
    <property type="entry name" value="Winged helix' DNA-binding domain"/>
    <property type="match status" value="1"/>
</dbReference>
<dbReference type="GO" id="GO:0045892">
    <property type="term" value="P:negative regulation of DNA-templated transcription"/>
    <property type="evidence" value="ECO:0007669"/>
    <property type="project" value="InterPro"/>
</dbReference>
<comment type="similarity">
    <text evidence="1">Belongs to the BlaI transcriptional regulatory family.</text>
</comment>
<evidence type="ECO:0000256" key="4">
    <source>
        <dbReference type="ARBA" id="ARBA00023163"/>
    </source>
</evidence>
<dbReference type="Gene3D" id="1.10.10.10">
    <property type="entry name" value="Winged helix-like DNA-binding domain superfamily/Winged helix DNA-binding domain"/>
    <property type="match status" value="1"/>
</dbReference>
<dbReference type="InterPro" id="IPR036390">
    <property type="entry name" value="WH_DNA-bd_sf"/>
</dbReference>
<protein>
    <submittedName>
        <fullName evidence="5">Penicillinase repressor</fullName>
    </submittedName>
</protein>
<dbReference type="OrthoDB" id="279010at2"/>
<name>A0A518EVQ3_9BACT</name>
<dbReference type="GO" id="GO:0003677">
    <property type="term" value="F:DNA binding"/>
    <property type="evidence" value="ECO:0007669"/>
    <property type="project" value="UniProtKB-KW"/>
</dbReference>
<dbReference type="EMBL" id="CP036434">
    <property type="protein sequence ID" value="QDV08170.1"/>
    <property type="molecule type" value="Genomic_DNA"/>
</dbReference>
<dbReference type="InterPro" id="IPR005650">
    <property type="entry name" value="BlaI_family"/>
</dbReference>